<protein>
    <recommendedName>
        <fullName evidence="10">Galactokinase</fullName>
        <ecNumber evidence="10">2.7.1.6</ecNumber>
    </recommendedName>
</protein>
<dbReference type="Gene3D" id="3.30.70.890">
    <property type="entry name" value="GHMP kinase, C-terminal domain"/>
    <property type="match status" value="1"/>
</dbReference>
<dbReference type="InterPro" id="IPR036554">
    <property type="entry name" value="GHMP_kinase_C_sf"/>
</dbReference>
<dbReference type="InterPro" id="IPR006206">
    <property type="entry name" value="Mevalonate/galactokinase"/>
</dbReference>
<evidence type="ECO:0000256" key="6">
    <source>
        <dbReference type="ARBA" id="ARBA00022840"/>
    </source>
</evidence>
<keyword evidence="7" id="KW-0460">Magnesium</keyword>
<name>A0A417XZ07_9ACTN</name>
<dbReference type="Pfam" id="PF00288">
    <property type="entry name" value="GHMP_kinases_N"/>
    <property type="match status" value="1"/>
</dbReference>
<evidence type="ECO:0000256" key="1">
    <source>
        <dbReference type="ARBA" id="ARBA00006566"/>
    </source>
</evidence>
<evidence type="ECO:0000256" key="8">
    <source>
        <dbReference type="ARBA" id="ARBA00023144"/>
    </source>
</evidence>
<keyword evidence="6" id="KW-0067">ATP-binding</keyword>
<dbReference type="InterPro" id="IPR006204">
    <property type="entry name" value="GHMP_kinase_N_dom"/>
</dbReference>
<evidence type="ECO:0000256" key="2">
    <source>
        <dbReference type="ARBA" id="ARBA00022679"/>
    </source>
</evidence>
<dbReference type="InterPro" id="IPR013750">
    <property type="entry name" value="GHMP_kinase_C_dom"/>
</dbReference>
<keyword evidence="9" id="KW-0119">Carbohydrate metabolism</keyword>
<dbReference type="Gene3D" id="3.30.230.10">
    <property type="match status" value="1"/>
</dbReference>
<evidence type="ECO:0000256" key="9">
    <source>
        <dbReference type="ARBA" id="ARBA00023277"/>
    </source>
</evidence>
<comment type="similarity">
    <text evidence="1">Belongs to the GHMP kinase family. GalK subfamily.</text>
</comment>
<dbReference type="NCBIfam" id="TIGR00131">
    <property type="entry name" value="gal_kin"/>
    <property type="match status" value="1"/>
</dbReference>
<evidence type="ECO:0000256" key="10">
    <source>
        <dbReference type="NCBIfam" id="TIGR00131"/>
    </source>
</evidence>
<feature type="domain" description="GHMP kinase C-terminal" evidence="12">
    <location>
        <begin position="281"/>
        <end position="359"/>
    </location>
</feature>
<evidence type="ECO:0000256" key="7">
    <source>
        <dbReference type="ARBA" id="ARBA00022842"/>
    </source>
</evidence>
<dbReference type="PRINTS" id="PR00959">
    <property type="entry name" value="MEVGALKINASE"/>
</dbReference>
<dbReference type="GO" id="GO:0046872">
    <property type="term" value="F:metal ion binding"/>
    <property type="evidence" value="ECO:0007669"/>
    <property type="project" value="UniProtKB-KW"/>
</dbReference>
<evidence type="ECO:0000259" key="12">
    <source>
        <dbReference type="Pfam" id="PF08544"/>
    </source>
</evidence>
<feature type="domain" description="Galactokinase N-terminal" evidence="13">
    <location>
        <begin position="16"/>
        <end position="47"/>
    </location>
</feature>
<dbReference type="PRINTS" id="PR00473">
    <property type="entry name" value="GALCTOKINASE"/>
</dbReference>
<dbReference type="Pfam" id="PF10509">
    <property type="entry name" value="GalKase_gal_bdg"/>
    <property type="match status" value="1"/>
</dbReference>
<dbReference type="GO" id="GO:0006012">
    <property type="term" value="P:galactose metabolic process"/>
    <property type="evidence" value="ECO:0007669"/>
    <property type="project" value="UniProtKB-UniRule"/>
</dbReference>
<dbReference type="PROSITE" id="PS00106">
    <property type="entry name" value="GALACTOKINASE"/>
    <property type="match status" value="1"/>
</dbReference>
<evidence type="ECO:0000259" key="11">
    <source>
        <dbReference type="Pfam" id="PF00288"/>
    </source>
</evidence>
<dbReference type="InterPro" id="IPR014721">
    <property type="entry name" value="Ribsml_uS5_D2-typ_fold_subgr"/>
</dbReference>
<keyword evidence="2 14" id="KW-0808">Transferase</keyword>
<dbReference type="GO" id="GO:0005524">
    <property type="term" value="F:ATP binding"/>
    <property type="evidence" value="ECO:0007669"/>
    <property type="project" value="UniProtKB-UniRule"/>
</dbReference>
<dbReference type="PROSITE" id="PS00627">
    <property type="entry name" value="GHMP_KINASES_ATP"/>
    <property type="match status" value="1"/>
</dbReference>
<feature type="domain" description="GHMP kinase N-terminal" evidence="11">
    <location>
        <begin position="94"/>
        <end position="179"/>
    </location>
</feature>
<dbReference type="EC" id="2.7.1.6" evidence="10"/>
<evidence type="ECO:0000256" key="3">
    <source>
        <dbReference type="ARBA" id="ARBA00022723"/>
    </source>
</evidence>
<evidence type="ECO:0000256" key="5">
    <source>
        <dbReference type="ARBA" id="ARBA00022777"/>
    </source>
</evidence>
<keyword evidence="8" id="KW-0299">Galactose metabolism</keyword>
<reference evidence="14 15" key="1">
    <citation type="submission" date="2018-09" db="EMBL/GenBank/DDBJ databases">
        <title>Genome sequencing of Nocardioides immobilis CCTCC AB 2017083 for comparison to Nocardioides silvaticus.</title>
        <authorList>
            <person name="Li C."/>
            <person name="Wang G."/>
        </authorList>
    </citation>
    <scope>NUCLEOTIDE SEQUENCE [LARGE SCALE GENOMIC DNA]</scope>
    <source>
        <strain evidence="14 15">CCTCC AB 2017083</strain>
    </source>
</reference>
<keyword evidence="15" id="KW-1185">Reference proteome</keyword>
<dbReference type="PIRSF" id="PIRSF000530">
    <property type="entry name" value="Galactokinase"/>
    <property type="match status" value="1"/>
</dbReference>
<evidence type="ECO:0000256" key="4">
    <source>
        <dbReference type="ARBA" id="ARBA00022741"/>
    </source>
</evidence>
<dbReference type="InterPro" id="IPR006203">
    <property type="entry name" value="GHMP_knse_ATP-bd_CS"/>
</dbReference>
<dbReference type="PANTHER" id="PTHR10457">
    <property type="entry name" value="MEVALONATE KINASE/GALACTOKINASE"/>
    <property type="match status" value="1"/>
</dbReference>
<dbReference type="Proteomes" id="UP000283644">
    <property type="component" value="Unassembled WGS sequence"/>
</dbReference>
<proteinExistence type="inferred from homology"/>
<keyword evidence="5 14" id="KW-0418">Kinase</keyword>
<dbReference type="GO" id="GO:0005829">
    <property type="term" value="C:cytosol"/>
    <property type="evidence" value="ECO:0007669"/>
    <property type="project" value="TreeGrafter"/>
</dbReference>
<gene>
    <name evidence="14" type="primary">galK</name>
    <name evidence="14" type="ORF">D0Z08_19085</name>
</gene>
<dbReference type="OrthoDB" id="250531at2"/>
<keyword evidence="4" id="KW-0547">Nucleotide-binding</keyword>
<sequence length="383" mass="39717">MSPGPLTGKDGGVTSATARAPGRVNLIGDHTDYNGGLCLPFAIAPATSTTARSRGDDRLRIRSTAFPEVWSGHLADLTLEGREAMPDWVRYPAGVLWAAREDGWLLPGVDLVIDSELPLGAGLSSSAALECSVALAVGTLVDRPLDPGSRHRLAELCRRAETEFAGAPTGGMDQLVSLLAKPDHALLIDFTDTSVRPVPLALREAGLVVLVTDTGSAHQLVDAESGYAQRRAECERAAAALGLPRIGLAWPDDLSRLDDDVQQARARHVLSENARVEDTITAVTAGDWEAVGRILLSSHVSLRGDFAASTPALDLAVETAVEAGALGARLTGGGFGGSTIALVPEERASAVQTAIDTAFAAAGDPAPTHLVVLPSAGASVRTT</sequence>
<dbReference type="InterPro" id="IPR019539">
    <property type="entry name" value="GalKase_N"/>
</dbReference>
<dbReference type="SUPFAM" id="SSF55060">
    <property type="entry name" value="GHMP Kinase, C-terminal domain"/>
    <property type="match status" value="1"/>
</dbReference>
<organism evidence="14 15">
    <name type="scientific">Nocardioides immobilis</name>
    <dbReference type="NCBI Taxonomy" id="2049295"/>
    <lineage>
        <taxon>Bacteria</taxon>
        <taxon>Bacillati</taxon>
        <taxon>Actinomycetota</taxon>
        <taxon>Actinomycetes</taxon>
        <taxon>Propionibacteriales</taxon>
        <taxon>Nocardioidaceae</taxon>
        <taxon>Nocardioides</taxon>
    </lineage>
</organism>
<dbReference type="InterPro" id="IPR000705">
    <property type="entry name" value="Galactokinase"/>
</dbReference>
<accession>A0A417XZ07</accession>
<keyword evidence="3" id="KW-0479">Metal-binding</keyword>
<dbReference type="InterPro" id="IPR020568">
    <property type="entry name" value="Ribosomal_Su5_D2-typ_SF"/>
</dbReference>
<evidence type="ECO:0000259" key="13">
    <source>
        <dbReference type="Pfam" id="PF10509"/>
    </source>
</evidence>
<comment type="caution">
    <text evidence="14">The sequence shown here is derived from an EMBL/GenBank/DDBJ whole genome shotgun (WGS) entry which is preliminary data.</text>
</comment>
<dbReference type="EMBL" id="QXGH01000023">
    <property type="protein sequence ID" value="RHW25608.1"/>
    <property type="molecule type" value="Genomic_DNA"/>
</dbReference>
<dbReference type="InterPro" id="IPR019741">
    <property type="entry name" value="Galactokinase_CS"/>
</dbReference>
<dbReference type="AlphaFoldDB" id="A0A417XZ07"/>
<dbReference type="FunFam" id="3.30.70.890:FF:000001">
    <property type="entry name" value="Galactokinase"/>
    <property type="match status" value="1"/>
</dbReference>
<evidence type="ECO:0000313" key="15">
    <source>
        <dbReference type="Proteomes" id="UP000283644"/>
    </source>
</evidence>
<dbReference type="SUPFAM" id="SSF54211">
    <property type="entry name" value="Ribosomal protein S5 domain 2-like"/>
    <property type="match status" value="1"/>
</dbReference>
<dbReference type="Pfam" id="PF08544">
    <property type="entry name" value="GHMP_kinases_C"/>
    <property type="match status" value="1"/>
</dbReference>
<dbReference type="GO" id="GO:0004335">
    <property type="term" value="F:galactokinase activity"/>
    <property type="evidence" value="ECO:0007669"/>
    <property type="project" value="UniProtKB-UniRule"/>
</dbReference>
<dbReference type="PANTHER" id="PTHR10457:SF7">
    <property type="entry name" value="GALACTOKINASE-RELATED"/>
    <property type="match status" value="1"/>
</dbReference>
<evidence type="ECO:0000313" key="14">
    <source>
        <dbReference type="EMBL" id="RHW25608.1"/>
    </source>
</evidence>